<protein>
    <submittedName>
        <fullName evidence="1">Berberine bridge enzyme-like 15</fullName>
    </submittedName>
</protein>
<proteinExistence type="predicted"/>
<evidence type="ECO:0000313" key="1">
    <source>
        <dbReference type="EMBL" id="KAF5896556.1"/>
    </source>
</evidence>
<dbReference type="Proteomes" id="UP000727407">
    <property type="component" value="Unassembled WGS sequence"/>
</dbReference>
<accession>A0A8J4U1E9</accession>
<dbReference type="AlphaFoldDB" id="A0A8J4U1E9"/>
<organism evidence="1 2">
    <name type="scientific">Clarias magur</name>
    <name type="common">Asian catfish</name>
    <name type="synonym">Macropteronotus magur</name>
    <dbReference type="NCBI Taxonomy" id="1594786"/>
    <lineage>
        <taxon>Eukaryota</taxon>
        <taxon>Metazoa</taxon>
        <taxon>Chordata</taxon>
        <taxon>Craniata</taxon>
        <taxon>Vertebrata</taxon>
        <taxon>Euteleostomi</taxon>
        <taxon>Actinopterygii</taxon>
        <taxon>Neopterygii</taxon>
        <taxon>Teleostei</taxon>
        <taxon>Ostariophysi</taxon>
        <taxon>Siluriformes</taxon>
        <taxon>Clariidae</taxon>
        <taxon>Clarias</taxon>
    </lineage>
</organism>
<dbReference type="EMBL" id="QNUK01000271">
    <property type="protein sequence ID" value="KAF5896556.1"/>
    <property type="molecule type" value="Genomic_DNA"/>
</dbReference>
<keyword evidence="2" id="KW-1185">Reference proteome</keyword>
<gene>
    <name evidence="1" type="ORF">DAT39_013711</name>
</gene>
<reference evidence="1" key="1">
    <citation type="submission" date="2020-07" db="EMBL/GenBank/DDBJ databases">
        <title>Clarias magur genome sequencing, assembly and annotation.</title>
        <authorList>
            <person name="Kushwaha B."/>
            <person name="Kumar R."/>
            <person name="Das P."/>
            <person name="Joshi C.G."/>
            <person name="Kumar D."/>
            <person name="Nagpure N.S."/>
            <person name="Pandey M."/>
            <person name="Agarwal S."/>
            <person name="Srivastava S."/>
            <person name="Singh M."/>
            <person name="Sahoo L."/>
            <person name="Jayasankar P."/>
            <person name="Meher P.K."/>
            <person name="Koringa P.G."/>
            <person name="Iquebal M.A."/>
            <person name="Das S.P."/>
            <person name="Bit A."/>
            <person name="Patnaik S."/>
            <person name="Patel N."/>
            <person name="Shah T.M."/>
            <person name="Hinsu A."/>
            <person name="Jena J.K."/>
        </authorList>
    </citation>
    <scope>NUCLEOTIDE SEQUENCE</scope>
    <source>
        <strain evidence="1">CIFAMagur01</strain>
        <tissue evidence="1">Testis</tissue>
    </source>
</reference>
<sequence length="50" mass="5801">MPNPNLINPDLNLIIFNPQHPNLNIRYNPTLCTTDPNLRYLNPQHPNPNL</sequence>
<comment type="caution">
    <text evidence="1">The sequence shown here is derived from an EMBL/GenBank/DDBJ whole genome shotgun (WGS) entry which is preliminary data.</text>
</comment>
<feature type="non-terminal residue" evidence="1">
    <location>
        <position position="50"/>
    </location>
</feature>
<name>A0A8J4U1E9_CLAMG</name>
<evidence type="ECO:0000313" key="2">
    <source>
        <dbReference type="Proteomes" id="UP000727407"/>
    </source>
</evidence>